<feature type="transmembrane region" description="Helical" evidence="2">
    <location>
        <begin position="283"/>
        <end position="309"/>
    </location>
</feature>
<dbReference type="AlphaFoldDB" id="A0A9W5VWG4"/>
<feature type="transmembrane region" description="Helical" evidence="2">
    <location>
        <begin position="349"/>
        <end position="369"/>
    </location>
</feature>
<evidence type="ECO:0000313" key="3">
    <source>
        <dbReference type="EMBL" id="EPD30952.1"/>
    </source>
</evidence>
<dbReference type="InterPro" id="IPR018580">
    <property type="entry name" value="Uncharacterised_YfhO"/>
</dbReference>
<dbReference type="EMBL" id="AGWN01000001">
    <property type="protein sequence ID" value="EPD30952.1"/>
    <property type="molecule type" value="Genomic_DNA"/>
</dbReference>
<keyword evidence="4" id="KW-1185">Reference proteome</keyword>
<keyword evidence="2" id="KW-0812">Transmembrane</keyword>
<feature type="compositionally biased region" description="Polar residues" evidence="1">
    <location>
        <begin position="26"/>
        <end position="38"/>
    </location>
</feature>
<feature type="transmembrane region" description="Helical" evidence="2">
    <location>
        <begin position="214"/>
        <end position="232"/>
    </location>
</feature>
<feature type="compositionally biased region" description="Basic and acidic residues" evidence="1">
    <location>
        <begin position="937"/>
        <end position="956"/>
    </location>
</feature>
<feature type="transmembrane region" description="Helical" evidence="2">
    <location>
        <begin position="134"/>
        <end position="154"/>
    </location>
</feature>
<proteinExistence type="predicted"/>
<feature type="transmembrane region" description="Helical" evidence="2">
    <location>
        <begin position="412"/>
        <end position="432"/>
    </location>
</feature>
<name>A0A9W5VWG4_9ACTO</name>
<evidence type="ECO:0008006" key="5">
    <source>
        <dbReference type="Google" id="ProtNLM"/>
    </source>
</evidence>
<dbReference type="Proteomes" id="UP000014387">
    <property type="component" value="Unassembled WGS sequence"/>
</dbReference>
<feature type="transmembrane region" description="Helical" evidence="2">
    <location>
        <begin position="381"/>
        <end position="400"/>
    </location>
</feature>
<reference evidence="3 4" key="1">
    <citation type="submission" date="2013-05" db="EMBL/GenBank/DDBJ databases">
        <title>The Genome Sequence of Actinomyces europaeus ACS-120-V-COL10B.</title>
        <authorList>
            <consortium name="The Broad Institute Genomics Platform"/>
            <person name="Earl A."/>
            <person name="Ward D."/>
            <person name="Feldgarden M."/>
            <person name="Gevers D."/>
            <person name="Saerens B."/>
            <person name="Vaneechoutte M."/>
            <person name="Walker B."/>
            <person name="Young S."/>
            <person name="Zeng Q."/>
            <person name="Gargeya S."/>
            <person name="Fitzgerald M."/>
            <person name="Haas B."/>
            <person name="Abouelleil A."/>
            <person name="Allen A.W."/>
            <person name="Alvarado L."/>
            <person name="Arachchi H.M."/>
            <person name="Berlin A.M."/>
            <person name="Chapman S.B."/>
            <person name="Gainer-Dewar J."/>
            <person name="Goldberg J."/>
            <person name="Griggs A."/>
            <person name="Gujja S."/>
            <person name="Hansen M."/>
            <person name="Howarth C."/>
            <person name="Imamovic A."/>
            <person name="Ireland A."/>
            <person name="Larimer J."/>
            <person name="McCowan C."/>
            <person name="Murphy C."/>
            <person name="Pearson M."/>
            <person name="Poon T.W."/>
            <person name="Priest M."/>
            <person name="Roberts A."/>
            <person name="Saif S."/>
            <person name="Shea T."/>
            <person name="Sisk P."/>
            <person name="Sykes S."/>
            <person name="Wortman J."/>
            <person name="Nusbaum C."/>
            <person name="Birren B."/>
        </authorList>
    </citation>
    <scope>NUCLEOTIDE SEQUENCE [LARGE SCALE GENOMIC DNA]</scope>
    <source>
        <strain evidence="3 4">ACS-120-V-Col10b</strain>
    </source>
</reference>
<protein>
    <recommendedName>
        <fullName evidence="5">YfhO family protein</fullName>
    </recommendedName>
</protein>
<comment type="caution">
    <text evidence="3">The sequence shown here is derived from an EMBL/GenBank/DDBJ whole genome shotgun (WGS) entry which is preliminary data.</text>
</comment>
<feature type="transmembrane region" description="Helical" evidence="2">
    <location>
        <begin position="238"/>
        <end position="271"/>
    </location>
</feature>
<feature type="region of interest" description="Disordered" evidence="1">
    <location>
        <begin position="933"/>
        <end position="956"/>
    </location>
</feature>
<feature type="transmembrane region" description="Helical" evidence="2">
    <location>
        <begin position="462"/>
        <end position="483"/>
    </location>
</feature>
<feature type="transmembrane region" description="Helical" evidence="2">
    <location>
        <begin position="68"/>
        <end position="85"/>
    </location>
</feature>
<evidence type="ECO:0000313" key="4">
    <source>
        <dbReference type="Proteomes" id="UP000014387"/>
    </source>
</evidence>
<feature type="transmembrane region" description="Helical" evidence="2">
    <location>
        <begin position="187"/>
        <end position="209"/>
    </location>
</feature>
<feature type="transmembrane region" description="Helical" evidence="2">
    <location>
        <begin position="439"/>
        <end position="456"/>
    </location>
</feature>
<evidence type="ECO:0000256" key="1">
    <source>
        <dbReference type="SAM" id="MobiDB-lite"/>
    </source>
</evidence>
<dbReference type="PANTHER" id="PTHR38454">
    <property type="entry name" value="INTEGRAL MEMBRANE PROTEIN-RELATED"/>
    <property type="match status" value="1"/>
</dbReference>
<gene>
    <name evidence="3" type="ORF">HMPREF9238_00708</name>
</gene>
<evidence type="ECO:0000256" key="2">
    <source>
        <dbReference type="SAM" id="Phobius"/>
    </source>
</evidence>
<keyword evidence="2" id="KW-0472">Membrane</keyword>
<feature type="transmembrane region" description="Helical" evidence="2">
    <location>
        <begin position="504"/>
        <end position="526"/>
    </location>
</feature>
<organism evidence="3 4">
    <name type="scientific">Gleimia europaea ACS-120-V-Col10b</name>
    <dbReference type="NCBI Taxonomy" id="883069"/>
    <lineage>
        <taxon>Bacteria</taxon>
        <taxon>Bacillati</taxon>
        <taxon>Actinomycetota</taxon>
        <taxon>Actinomycetes</taxon>
        <taxon>Actinomycetales</taxon>
        <taxon>Actinomycetaceae</taxon>
        <taxon>Gleimia</taxon>
    </lineage>
</organism>
<dbReference type="Pfam" id="PF09586">
    <property type="entry name" value="YfhO"/>
    <property type="match status" value="1"/>
</dbReference>
<feature type="region of interest" description="Disordered" evidence="1">
    <location>
        <begin position="1"/>
        <end position="42"/>
    </location>
</feature>
<accession>A0A9W5VWG4</accession>
<feature type="transmembrane region" description="Helical" evidence="2">
    <location>
        <begin position="161"/>
        <end position="181"/>
    </location>
</feature>
<feature type="transmembrane region" description="Helical" evidence="2">
    <location>
        <begin position="900"/>
        <end position="922"/>
    </location>
</feature>
<sequence length="956" mass="105551">MPDDAAPQYVTPKDVASVQADEAEQDPQSVDSPEQSDTIGAPELSVPRKSRVALLNPKAWFAPKNRPGIAAFVIPSLIIFVAFQVEGVWPSGDRHILTIDLYHQYAPFLAEYQRKLSNFETLMYSWRGGLGTDFLSLFAYYLASPINLLILLFPASQLSNFVLFDVVLKTGLAGYTGYFFLRRGRAHTPWVAVLFSLGYALSSFTLAYFWNIMWLDVQIMLPLLAYGAWLIVKHERLVPYVIFTAITLFVNYYAAFFAVLFISLYFLALLFENVPFKRWRDQVAKVILFGAASVFGAALASALLIPVYLKLQHTSAYGDAWPDKLDFMYSPIDLFGRQMLLSEPAVREGLPNIYAGILVLLLIPAYFLARSISTRAKLANGLLLAIMALSLSVNSLNFFWHGMHYPNQLNHRFAFTAVFLLVVMTADAFRALKNEPLPLAKIASGIGLLALVMYRIDKEAVTARAMVATIAVSALYVAVLVAFTRREEIALKLGKKQRVFAARAVAVATMIGLVSLELLGSSIMGIKEVRDGQVFGNRDGYAAGDFPRDMREVAAKIKAENDGYPRAELANRKTYNDAFLYGYDGVTLFGSSFSEEQLKLMEDVGLSTNGINSYAYNPVKPLDTFLGVKYVMTSDKEHGQLIDYPTYYESANLTVYENADALPVAFLVDSAAKDFKTGAEGYLTSQARMYEAAFGTSGLYKPVRADFLATTGSVLEQADTTFGQQAKFEATSEQAVVNVSVTAQTNGHYFLAYKSGTAKVQNVAVYTGNEQKVQVSTQKNGLVDLGVLRAGDTGRVEFKTEKDKSGTVSFEAGMLNDSVYERGIAKANANPVQIERGQRSMDISVNAPQAGYLLVSNIYDPGWEATVNGQSVTVAPFDDSLMLIPVQAGQNRVHMSFTPIGLRVGLVINAIALGLLIGLVVFERRTRQRQLYRKHTHEASSGDVARVETDEKREEE</sequence>
<dbReference type="PANTHER" id="PTHR38454:SF1">
    <property type="entry name" value="INTEGRAL MEMBRANE PROTEIN"/>
    <property type="match status" value="1"/>
</dbReference>
<keyword evidence="2" id="KW-1133">Transmembrane helix</keyword>